<dbReference type="AlphaFoldDB" id="A0A6J7DCN1"/>
<name>A0A6J7DCN1_9ZZZZ</name>
<reference evidence="2" key="1">
    <citation type="submission" date="2020-05" db="EMBL/GenBank/DDBJ databases">
        <authorList>
            <person name="Chiriac C."/>
            <person name="Salcher M."/>
            <person name="Ghai R."/>
            <person name="Kavagutti S V."/>
        </authorList>
    </citation>
    <scope>NUCLEOTIDE SEQUENCE</scope>
</reference>
<dbReference type="EMBL" id="CAFBLW010000003">
    <property type="protein sequence ID" value="CAB4866684.1"/>
    <property type="molecule type" value="Genomic_DNA"/>
</dbReference>
<dbReference type="SUPFAM" id="SSF51905">
    <property type="entry name" value="FAD/NAD(P)-binding domain"/>
    <property type="match status" value="1"/>
</dbReference>
<organism evidence="2">
    <name type="scientific">freshwater metagenome</name>
    <dbReference type="NCBI Taxonomy" id="449393"/>
    <lineage>
        <taxon>unclassified sequences</taxon>
        <taxon>metagenomes</taxon>
        <taxon>ecological metagenomes</taxon>
    </lineage>
</organism>
<protein>
    <submittedName>
        <fullName evidence="2">Unannotated protein</fullName>
    </submittedName>
</protein>
<dbReference type="GO" id="GO:0016491">
    <property type="term" value="F:oxidoreductase activity"/>
    <property type="evidence" value="ECO:0007669"/>
    <property type="project" value="InterPro"/>
</dbReference>
<evidence type="ECO:0000313" key="2">
    <source>
        <dbReference type="EMBL" id="CAB4866684.1"/>
    </source>
</evidence>
<evidence type="ECO:0000259" key="1">
    <source>
        <dbReference type="Pfam" id="PF01593"/>
    </source>
</evidence>
<dbReference type="PANTHER" id="PTHR42841">
    <property type="entry name" value="AMINE OXIDASE"/>
    <property type="match status" value="1"/>
</dbReference>
<proteinExistence type="predicted"/>
<sequence length="374" mass="40295">MVVVIGAGLAGLSAALTLQEAGKEVRVIEASDRPGGRLTTDYVDGFRLDRGFQLINLNYPEFKRLGISKEIEFIQAPRIIDICLGKDFASIGDPRESLTGIFDERTGSIQNKASLLKYLLSSPKMGESVETHFIRCGAGSIYRKVLKPFLVGVFLTDPNKVGAIAGKEIIKSFISGKSGVPAAGVARVSEVLANRVKNIEFSSYVESLDEFKEEEIIVATDAMHAAQLLDLPATPEQLGCTTWYHSTSDAPSQTSRLRVDGEQRGAVVNSIVISNLAPSYAPEGANLISSTSVTPISESEVRRHLSIMWGVPTTKWELVAKFDLPAALPLFPINAPAVQSSRISKGIYVAGDYRTSPSQNGALLSGRLAAEELI</sequence>
<dbReference type="InterPro" id="IPR036188">
    <property type="entry name" value="FAD/NAD-bd_sf"/>
</dbReference>
<dbReference type="Gene3D" id="3.50.50.60">
    <property type="entry name" value="FAD/NAD(P)-binding domain"/>
    <property type="match status" value="1"/>
</dbReference>
<gene>
    <name evidence="2" type="ORF">UFOPK3461_00087</name>
</gene>
<feature type="domain" description="Amine oxidase" evidence="1">
    <location>
        <begin position="9"/>
        <end position="374"/>
    </location>
</feature>
<dbReference type="InterPro" id="IPR002937">
    <property type="entry name" value="Amino_oxidase"/>
</dbReference>
<accession>A0A6J7DCN1</accession>
<dbReference type="Pfam" id="PF01593">
    <property type="entry name" value="Amino_oxidase"/>
    <property type="match status" value="1"/>
</dbReference>